<evidence type="ECO:0000256" key="5">
    <source>
        <dbReference type="SAM" id="SignalP"/>
    </source>
</evidence>
<dbReference type="Proteomes" id="UP001195483">
    <property type="component" value="Unassembled WGS sequence"/>
</dbReference>
<dbReference type="Pfam" id="PF00089">
    <property type="entry name" value="Trypsin"/>
    <property type="match status" value="1"/>
</dbReference>
<evidence type="ECO:0000256" key="1">
    <source>
        <dbReference type="ARBA" id="ARBA00022670"/>
    </source>
</evidence>
<reference evidence="7" key="1">
    <citation type="journal article" date="2021" name="Genome Biol. Evol.">
        <title>A High-Quality Reference Genome for a Parasitic Bivalve with Doubly Uniparental Inheritance (Bivalvia: Unionida).</title>
        <authorList>
            <person name="Smith C.H."/>
        </authorList>
    </citation>
    <scope>NUCLEOTIDE SEQUENCE</scope>
    <source>
        <strain evidence="7">CHS0354</strain>
    </source>
</reference>
<evidence type="ECO:0000313" key="8">
    <source>
        <dbReference type="Proteomes" id="UP001195483"/>
    </source>
</evidence>
<keyword evidence="3" id="KW-0720">Serine protease</keyword>
<evidence type="ECO:0000256" key="4">
    <source>
        <dbReference type="ARBA" id="ARBA00023157"/>
    </source>
</evidence>
<dbReference type="InterPro" id="IPR001254">
    <property type="entry name" value="Trypsin_dom"/>
</dbReference>
<accession>A0AAE0TIK8</accession>
<feature type="chain" id="PRO_5042292907" description="Peptidase S1 domain-containing protein" evidence="5">
    <location>
        <begin position="22"/>
        <end position="401"/>
    </location>
</feature>
<sequence>MVFTGCMSLFWLVIYLPTGYMTPALPLTLCEIYVSFGRCGRSCTLEAVHAWGIPLCYGSTSGPKCCADDGAYSGARSEDSGVMLTTTTATMSVETPTALQSDDPQGIHDVVCGNPHRPSRLRRIVGGSTAPRGAWPWQVSLRFSDGQYPCAGALIGDKWIVTTAHCFKSSFTSPMFWRAYVGEIELSFDSFSVQKSFEILRIIKHENFESLQQLQNDDDNTTGGSLKIRYAHDIALVELKERINILSGQQQPICLPPSKPLNRLQDINPSTDDYLTEIERDGECWVTGWGETKDKENAEQLTRYLREVRGSVIGKSECGRQWRTSLSDVTVCFNAEGRGPCQGDSGGPLSCRYNGQFYLVGIVSWGREDCQHIDYPSVFTRISSYIDWIHRIIGTNSSGTE</sequence>
<feature type="domain" description="Peptidase S1" evidence="6">
    <location>
        <begin position="124"/>
        <end position="394"/>
    </location>
</feature>
<dbReference type="InterPro" id="IPR033116">
    <property type="entry name" value="TRYPSIN_SER"/>
</dbReference>
<feature type="signal peptide" evidence="5">
    <location>
        <begin position="1"/>
        <end position="21"/>
    </location>
</feature>
<dbReference type="InterPro" id="IPR009003">
    <property type="entry name" value="Peptidase_S1_PA"/>
</dbReference>
<dbReference type="PROSITE" id="PS00135">
    <property type="entry name" value="TRYPSIN_SER"/>
    <property type="match status" value="1"/>
</dbReference>
<dbReference type="GO" id="GO:0004252">
    <property type="term" value="F:serine-type endopeptidase activity"/>
    <property type="evidence" value="ECO:0007669"/>
    <property type="project" value="InterPro"/>
</dbReference>
<dbReference type="InterPro" id="IPR001314">
    <property type="entry name" value="Peptidase_S1A"/>
</dbReference>
<dbReference type="SUPFAM" id="SSF50494">
    <property type="entry name" value="Trypsin-like serine proteases"/>
    <property type="match status" value="1"/>
</dbReference>
<dbReference type="PANTHER" id="PTHR24253:SF176">
    <property type="entry name" value="CORIN, ISOFORM B"/>
    <property type="match status" value="1"/>
</dbReference>
<gene>
    <name evidence="7" type="ORF">CHS0354_009088</name>
</gene>
<keyword evidence="1" id="KW-0645">Protease</keyword>
<reference evidence="7" key="3">
    <citation type="submission" date="2023-05" db="EMBL/GenBank/DDBJ databases">
        <authorList>
            <person name="Smith C.H."/>
        </authorList>
    </citation>
    <scope>NUCLEOTIDE SEQUENCE</scope>
    <source>
        <strain evidence="7">CHS0354</strain>
        <tissue evidence="7">Mantle</tissue>
    </source>
</reference>
<comment type="caution">
    <text evidence="7">The sequence shown here is derived from an EMBL/GenBank/DDBJ whole genome shotgun (WGS) entry which is preliminary data.</text>
</comment>
<dbReference type="GO" id="GO:0006508">
    <property type="term" value="P:proteolysis"/>
    <property type="evidence" value="ECO:0007669"/>
    <property type="project" value="UniProtKB-KW"/>
</dbReference>
<protein>
    <recommendedName>
        <fullName evidence="6">Peptidase S1 domain-containing protein</fullName>
    </recommendedName>
</protein>
<evidence type="ECO:0000259" key="6">
    <source>
        <dbReference type="PROSITE" id="PS50240"/>
    </source>
</evidence>
<dbReference type="EMBL" id="JAEAOA010000587">
    <property type="protein sequence ID" value="KAK3610624.1"/>
    <property type="molecule type" value="Genomic_DNA"/>
</dbReference>
<keyword evidence="4" id="KW-1015">Disulfide bond</keyword>
<keyword evidence="8" id="KW-1185">Reference proteome</keyword>
<evidence type="ECO:0000313" key="7">
    <source>
        <dbReference type="EMBL" id="KAK3610624.1"/>
    </source>
</evidence>
<evidence type="ECO:0000256" key="2">
    <source>
        <dbReference type="ARBA" id="ARBA00022801"/>
    </source>
</evidence>
<dbReference type="Gene3D" id="2.40.10.10">
    <property type="entry name" value="Trypsin-like serine proteases"/>
    <property type="match status" value="1"/>
</dbReference>
<dbReference type="SMART" id="SM00020">
    <property type="entry name" value="Tryp_SPc"/>
    <property type="match status" value="1"/>
</dbReference>
<reference evidence="7" key="2">
    <citation type="journal article" date="2021" name="Genome Biol. Evol.">
        <title>Developing a high-quality reference genome for a parasitic bivalve with doubly uniparental inheritance (Bivalvia: Unionida).</title>
        <authorList>
            <person name="Smith C.H."/>
        </authorList>
    </citation>
    <scope>NUCLEOTIDE SEQUENCE</scope>
    <source>
        <strain evidence="7">CHS0354</strain>
        <tissue evidence="7">Mantle</tissue>
    </source>
</reference>
<keyword evidence="2" id="KW-0378">Hydrolase</keyword>
<dbReference type="AlphaFoldDB" id="A0AAE0TIK8"/>
<dbReference type="PROSITE" id="PS50240">
    <property type="entry name" value="TRYPSIN_DOM"/>
    <property type="match status" value="1"/>
</dbReference>
<dbReference type="InterPro" id="IPR043504">
    <property type="entry name" value="Peptidase_S1_PA_chymotrypsin"/>
</dbReference>
<organism evidence="7 8">
    <name type="scientific">Potamilus streckersoni</name>
    <dbReference type="NCBI Taxonomy" id="2493646"/>
    <lineage>
        <taxon>Eukaryota</taxon>
        <taxon>Metazoa</taxon>
        <taxon>Spiralia</taxon>
        <taxon>Lophotrochozoa</taxon>
        <taxon>Mollusca</taxon>
        <taxon>Bivalvia</taxon>
        <taxon>Autobranchia</taxon>
        <taxon>Heteroconchia</taxon>
        <taxon>Palaeoheterodonta</taxon>
        <taxon>Unionida</taxon>
        <taxon>Unionoidea</taxon>
        <taxon>Unionidae</taxon>
        <taxon>Ambleminae</taxon>
        <taxon>Lampsilini</taxon>
        <taxon>Potamilus</taxon>
    </lineage>
</organism>
<dbReference type="PANTHER" id="PTHR24253">
    <property type="entry name" value="TRANSMEMBRANE PROTEASE SERINE"/>
    <property type="match status" value="1"/>
</dbReference>
<keyword evidence="5" id="KW-0732">Signal</keyword>
<evidence type="ECO:0000256" key="3">
    <source>
        <dbReference type="ARBA" id="ARBA00022825"/>
    </source>
</evidence>
<dbReference type="PRINTS" id="PR00722">
    <property type="entry name" value="CHYMOTRYPSIN"/>
</dbReference>
<dbReference type="FunFam" id="2.40.10.10:FF:000036">
    <property type="entry name" value="Trypsin beta"/>
    <property type="match status" value="1"/>
</dbReference>
<name>A0AAE0TIK8_9BIVA</name>
<proteinExistence type="predicted"/>
<dbReference type="CDD" id="cd00190">
    <property type="entry name" value="Tryp_SPc"/>
    <property type="match status" value="1"/>
</dbReference>